<proteinExistence type="predicted"/>
<protein>
    <submittedName>
        <fullName evidence="2">tRNA-ribosyltransferase</fullName>
    </submittedName>
</protein>
<sequence>MSDVYIIYPHENVNITQRLHELLSQQWDVWWDDNIVGEWRPAIEKNLAETKCVLALFSDFSRKATVTDELRVAQKHTQNIIGLTIDESDPPYPFGSLTSIDLRDWDGDASHPGFLQLQRKIARVVLPRKAPSRLQATSGSNLLIPNIFMSVSSHETQFSPSDALEVLRVHKTSSILVSAYDLVKSHDKREMLSKIKAYRKAGGFVLIDSGNYEARRLQDKEWKPIHYRQALMDTPHDWAFCFDVAKPNPEPEKAIEQIVKAVKRDSKFTTAPMLPIVHVSQDDEGLSRLPVIVKGISERLNPQVIAIPERELGAGLAARASTMKKIRKALDELPYYQPVHLLGTGNPWSIAVLVAAGADTFDGLEWCRFAIDPRRGRLHHFQHFDFFKNSGERTPFLDMVDAQPTIGYAGQVAFYNLEYYAEFGQLMRSMISTKDAEPFATGVTRLFSNELRKLFPEVFP</sequence>
<accession>A0AA44NL44</accession>
<evidence type="ECO:0000313" key="2">
    <source>
        <dbReference type="EMBL" id="OYR00915.1"/>
    </source>
</evidence>
<reference evidence="2 3" key="1">
    <citation type="submission" date="2017-04" db="EMBL/GenBank/DDBJ databases">
        <title>Emergence of KPC-2-producing Citrobacter isolates from sediments of a Chinese river.</title>
        <authorList>
            <person name="Zheng B."/>
        </authorList>
    </citation>
    <scope>NUCLEOTIDE SEQUENCE [LARGE SCALE GENOMIC DNA]</scope>
    <source>
        <strain evidence="2 3">C191</strain>
    </source>
</reference>
<organism evidence="2 3">
    <name type="scientific">Citrobacter freundii</name>
    <dbReference type="NCBI Taxonomy" id="546"/>
    <lineage>
        <taxon>Bacteria</taxon>
        <taxon>Pseudomonadati</taxon>
        <taxon>Pseudomonadota</taxon>
        <taxon>Gammaproteobacteria</taxon>
        <taxon>Enterobacterales</taxon>
        <taxon>Enterobacteriaceae</taxon>
        <taxon>Citrobacter</taxon>
        <taxon>Citrobacter freundii complex</taxon>
    </lineage>
</organism>
<dbReference type="Proteomes" id="UP000215827">
    <property type="component" value="Unassembled WGS sequence"/>
</dbReference>
<evidence type="ECO:0000259" key="1">
    <source>
        <dbReference type="Pfam" id="PF13676"/>
    </source>
</evidence>
<dbReference type="AlphaFoldDB" id="A0AA44NL44"/>
<name>A0AA44NL44_CITFR</name>
<dbReference type="Pfam" id="PF13676">
    <property type="entry name" value="TIR_2"/>
    <property type="match status" value="1"/>
</dbReference>
<gene>
    <name evidence="2" type="ORF">B9P89_19445</name>
</gene>
<dbReference type="GO" id="GO:0006400">
    <property type="term" value="P:tRNA modification"/>
    <property type="evidence" value="ECO:0007669"/>
    <property type="project" value="InterPro"/>
</dbReference>
<dbReference type="Gene3D" id="3.20.20.105">
    <property type="entry name" value="Queuine tRNA-ribosyltransferase-like"/>
    <property type="match status" value="1"/>
</dbReference>
<comment type="caution">
    <text evidence="2">The sequence shown here is derived from an EMBL/GenBank/DDBJ whole genome shotgun (WGS) entry which is preliminary data.</text>
</comment>
<dbReference type="InterPro" id="IPR000157">
    <property type="entry name" value="TIR_dom"/>
</dbReference>
<feature type="domain" description="TIR" evidence="1">
    <location>
        <begin position="4"/>
        <end position="107"/>
    </location>
</feature>
<dbReference type="EMBL" id="NEFA01000026">
    <property type="protein sequence ID" value="OYR00915.1"/>
    <property type="molecule type" value="Genomic_DNA"/>
</dbReference>
<dbReference type="Gene3D" id="3.40.50.10140">
    <property type="entry name" value="Toll/interleukin-1 receptor homology (TIR) domain"/>
    <property type="match status" value="1"/>
</dbReference>
<dbReference type="SUPFAM" id="SSF52200">
    <property type="entry name" value="Toll/Interleukin receptor TIR domain"/>
    <property type="match status" value="1"/>
</dbReference>
<dbReference type="InterPro" id="IPR036511">
    <property type="entry name" value="TGT-like_sf"/>
</dbReference>
<evidence type="ECO:0000313" key="3">
    <source>
        <dbReference type="Proteomes" id="UP000215827"/>
    </source>
</evidence>
<dbReference type="SUPFAM" id="SSF51713">
    <property type="entry name" value="tRNA-guanine transglycosylase"/>
    <property type="match status" value="1"/>
</dbReference>
<dbReference type="InterPro" id="IPR035897">
    <property type="entry name" value="Toll_tir_struct_dom_sf"/>
</dbReference>
<dbReference type="GO" id="GO:0007165">
    <property type="term" value="P:signal transduction"/>
    <property type="evidence" value="ECO:0007669"/>
    <property type="project" value="InterPro"/>
</dbReference>
<dbReference type="RefSeq" id="WP_094543177.1">
    <property type="nucleotide sequence ID" value="NZ_NEEZ01000028.1"/>
</dbReference>